<proteinExistence type="predicted"/>
<feature type="domain" description="DUF7927" evidence="5">
    <location>
        <begin position="1211"/>
        <end position="1323"/>
    </location>
</feature>
<dbReference type="InterPro" id="IPR013783">
    <property type="entry name" value="Ig-like_fold"/>
</dbReference>
<dbReference type="Gene3D" id="2.60.40.10">
    <property type="entry name" value="Immunoglobulins"/>
    <property type="match status" value="2"/>
</dbReference>
<dbReference type="GO" id="GO:0005975">
    <property type="term" value="P:carbohydrate metabolic process"/>
    <property type="evidence" value="ECO:0007669"/>
    <property type="project" value="UniProtKB-ARBA"/>
</dbReference>
<keyword evidence="2" id="KW-1133">Transmembrane helix</keyword>
<gene>
    <name evidence="6" type="ORF">HNR05_002423</name>
</gene>
<dbReference type="NCBIfam" id="TIGR01451">
    <property type="entry name" value="B_ant_repeat"/>
    <property type="match status" value="12"/>
</dbReference>
<feature type="domain" description="DUF6923" evidence="4">
    <location>
        <begin position="140"/>
        <end position="368"/>
    </location>
</feature>
<feature type="domain" description="DUF7927" evidence="5">
    <location>
        <begin position="934"/>
        <end position="1052"/>
    </location>
</feature>
<evidence type="ECO:0000256" key="2">
    <source>
        <dbReference type="SAM" id="Phobius"/>
    </source>
</evidence>
<dbReference type="InterPro" id="IPR047589">
    <property type="entry name" value="DUF11_rpt"/>
</dbReference>
<feature type="domain" description="DUF7927" evidence="5">
    <location>
        <begin position="1869"/>
        <end position="1995"/>
    </location>
</feature>
<dbReference type="Pfam" id="PF01345">
    <property type="entry name" value="DUF11"/>
    <property type="match status" value="1"/>
</dbReference>
<feature type="compositionally biased region" description="Low complexity" evidence="1">
    <location>
        <begin position="59"/>
        <end position="74"/>
    </location>
</feature>
<feature type="domain" description="DUF7927" evidence="5">
    <location>
        <begin position="658"/>
        <end position="767"/>
    </location>
</feature>
<dbReference type="Pfam" id="PF21959">
    <property type="entry name" value="DUF6923"/>
    <property type="match status" value="1"/>
</dbReference>
<sequence>MSSRRQLDAPRPRLRTRVMKVVAATATTALLVGSFVAVGFAGTALSAQAVDDTTQTSDVTAPEAESPAPVAPVVPQSAPVVDDAAGGTDAYPTMEQVAAAIETDGTKIPLSGAVTPFPEGMGRAWIVQGAGSNSSVRNVINSPTGMTFADSTGTIGKMTLNALAFDQKNRILYAMRIYSGDAQMIRIGANSEYQVVPLKRQGGAPIGKDSWYSGTWGLNSAGAGVYYFRAQAGIQTIANPESNNVAYQHSVAGELPDTMDFSFKDGFLWAAMGLVAKPRMYRINVANPSSYVAESWPLAGVKGASPYGAQWFYGNGDLAISRNTLPGQSLQPYYQIQITNGETAQPSFAVYATTPGTSSDNNDGAAYMGLPVDLGVVKTSSELFIGGPTSSGPNIIQYTITVTNNEDPNGVPQRTSSGFQLTDKLPLKLKNPRVVQPASNSCELTPGTATVQGTYACAGGELAPGASIAYVIEGETEGIVKDECMRNDIRVKGFERDDNPANDTSFAEPCAGKKAPEGFLVSKAAVVAPQAGTTATSTVPGGTVNYGITVKNIDKNAYTVGRPASFIDDVSAVLDDADITLTAPVDPNLVFDPVAKTIRWSGPLALDEERTFRYSAKVKAPVTGNYSLDNVVSPGVSGDCVSAAACRTSTPVSSFVVTKKANKTAVHAGDTITYTVDVTNIGQVNYTDASFSDDLSKVTTNATFNNDAKLVPVAPQTAADGGAFSFDAGASRLDWVGALKIGEKKTFRYSATVKTGAAGKLTNTVKPTEVTGLCTTVAECTVTTPIGSYVSAKVVDKKSAKPGETVTYTVTMTNTGLVAYDKAINPAVFTDDMTDVLDDGKLVKNTVSATVTVGAGPATATDLPVFTGADPATNTPAQAIWSGSLPLNATVTVSYQVKINNLVKGNHVLRNGVTSPGCDTGICRPVETPIYDFTVDKTADKVSTATGDIVSYTLTVTNTGQVAYTNAVPAAWEDDLTGVLDDAVFNNDANASAGALNYTAPKLSWTGPLPLAGVVTITYTVTVKPTIDPASTAILENQVCWTVAVAGAPICDRVDVPIVSYKVEKVASKTVAKPGDKVLYTLTVTNTGDVQGGPASGFSAEITDALTNVFDDANLDPDYAITGGASFVAAGSGLPARIVWTGDLPLLPIAGNDNAHVITFQVIVKPIKNQTGNNLLVNAVCAGPSCVPPPVCTPTHQQNKLCAITNIQRSDVTKSADKTDAKPGDAVTYTVTVANTGTVDFTAADPATLFDNVSNVLDDATFDPATITIVGGNGVAPTYTAPTLSWSGALAVGQTVKISYVVVVKGAARGDNILRNAVCFDAALKECKPPVLVPVRAHEIVKTVDKPRAAPGETVNYTITVTNTGELDYTAANKVTWKDDLSDVLDDATFDYTTVQLSSVPAAGAVGATSYTKPTLSWSGTLAKGQTTTITFSVVVKATGSRGDSVLKNAVCWTATDCGGLLLTPVYDYTVDKSADKSTVAPGETVTYTITVTNTGADPYTLAKPATWSDSLAEVLDDATFDGTTQILSGGGTVTYVEPVLSWSGPLEVGTPVVITYSVTVPKPTLAGSDNVLTNVVCKTLANNCGPVIRIPVMEYDVAKTASPGAAQPGDVVTYTLTVTNTGEADYTTANPASITDSLSAVLDDATFNAGSITTKLNGVTVAPGQKAAYAAGELTWAGALPQGGVVVITYTVTVNKLVGAGDNMLTNFVCAGVCSPPPPVCLDGDTTCTNTPVLRYDYNKVPNRVTARVGEIVSYTITVTNTGEGDFTAADPISIKDIMTGVLDDAEYQGDATAVLGTIDDTTTPGTLLYTGALARGEVDTVTYSVKVLAANQGDRLLSNVVEDDNICPPGSNDPKCNPLVTIPEYTAKKVADRTETKPGETVNYTITVTNSGTVDFTVNTPVNFTDDLTAVLDDTSFISGSERASTGAVSYTEPTLAWTGALKAGKTATITYSVKVDDTVTGDHTLVNTVVTGSTPLCYDETNLDCQPPLPPCPVDSTNPDCTSTVLVRDFDIVKTADTQTAKSGDIVMYSITFTNTGQVAFTDAKPFTLKDDLSKVLDDATMNVGSITGGAKYDTPPVLTWSGPLAVGAEHTITYTVKVDLKAHISGDKKLINKVETPDGKCVVGSNDPACTTLVKLELIHVTKKADKLFTKAGDVVTYTITVKNVGTAPSPEASFTDDLTDVLKLADYNNDATKGASYVKPILSWTAPLAVGESATITYSVTVKATAVSGTMKNVVVTPPTLGNCDEGSTDPDCQVDVPVLPPLAETGMQLGGALLVALLTLGGGFALVSIRRRRVTGTR</sequence>
<feature type="domain" description="DUF7927" evidence="5">
    <location>
        <begin position="1596"/>
        <end position="1734"/>
    </location>
</feature>
<feature type="domain" description="DUF7927" evidence="5">
    <location>
        <begin position="1341"/>
        <end position="1457"/>
    </location>
</feature>
<dbReference type="InterPro" id="IPR001434">
    <property type="entry name" value="OmcB-like_DUF11"/>
</dbReference>
<feature type="region of interest" description="Disordered" evidence="1">
    <location>
        <begin position="54"/>
        <end position="74"/>
    </location>
</feature>
<protein>
    <submittedName>
        <fullName evidence="6">Putative repeat protein (TIGR01451 family)</fullName>
    </submittedName>
</protein>
<feature type="domain" description="DUF7927" evidence="5">
    <location>
        <begin position="795"/>
        <end position="921"/>
    </location>
</feature>
<evidence type="ECO:0000259" key="3">
    <source>
        <dbReference type="Pfam" id="PF01345"/>
    </source>
</evidence>
<keyword evidence="2" id="KW-0812">Transmembrane</keyword>
<dbReference type="PANTHER" id="PTHR34819">
    <property type="entry name" value="LARGE CYSTEINE-RICH PERIPLASMIC PROTEIN OMCB"/>
    <property type="match status" value="1"/>
</dbReference>
<dbReference type="InterPro" id="IPR054215">
    <property type="entry name" value="DUF6923"/>
</dbReference>
<feature type="domain" description="DUF7927" evidence="5">
    <location>
        <begin position="1749"/>
        <end position="1860"/>
    </location>
</feature>
<keyword evidence="2" id="KW-0472">Membrane</keyword>
<dbReference type="InterPro" id="IPR051172">
    <property type="entry name" value="Chlamydia_OmcB"/>
</dbReference>
<evidence type="ECO:0000259" key="5">
    <source>
        <dbReference type="Pfam" id="PF25549"/>
    </source>
</evidence>
<evidence type="ECO:0000313" key="7">
    <source>
        <dbReference type="Proteomes" id="UP000537260"/>
    </source>
</evidence>
<dbReference type="Proteomes" id="UP000537260">
    <property type="component" value="Unassembled WGS sequence"/>
</dbReference>
<reference evidence="6 7" key="1">
    <citation type="submission" date="2020-07" db="EMBL/GenBank/DDBJ databases">
        <title>Sequencing the genomes of 1000 actinobacteria strains.</title>
        <authorList>
            <person name="Klenk H.-P."/>
        </authorList>
    </citation>
    <scope>NUCLEOTIDE SEQUENCE [LARGE SCALE GENOMIC DNA]</scope>
    <source>
        <strain evidence="6 7">LI1</strain>
    </source>
</reference>
<feature type="domain" description="DUF7927" evidence="5">
    <location>
        <begin position="2154"/>
        <end position="2244"/>
    </location>
</feature>
<evidence type="ECO:0000259" key="4">
    <source>
        <dbReference type="Pfam" id="PF21959"/>
    </source>
</evidence>
<feature type="domain" description="DUF7927" evidence="5">
    <location>
        <begin position="1064"/>
        <end position="1202"/>
    </location>
</feature>
<feature type="domain" description="DUF7927" evidence="5">
    <location>
        <begin position="2015"/>
        <end position="2135"/>
    </location>
</feature>
<evidence type="ECO:0000313" key="6">
    <source>
        <dbReference type="EMBL" id="NYJ20632.1"/>
    </source>
</evidence>
<feature type="domain" description="DUF7927" evidence="5">
    <location>
        <begin position="1469"/>
        <end position="1581"/>
    </location>
</feature>
<comment type="caution">
    <text evidence="6">The sequence shown here is derived from an EMBL/GenBank/DDBJ whole genome shotgun (WGS) entry which is preliminary data.</text>
</comment>
<accession>A0A7Z0J6L1</accession>
<feature type="transmembrane region" description="Helical" evidence="2">
    <location>
        <begin position="2275"/>
        <end position="2295"/>
    </location>
</feature>
<feature type="domain" description="DUF7927" evidence="5">
    <location>
        <begin position="535"/>
        <end position="637"/>
    </location>
</feature>
<dbReference type="InterPro" id="IPR057687">
    <property type="entry name" value="DUF7927"/>
</dbReference>
<organism evidence="6 7">
    <name type="scientific">Glaciibacter psychrotolerans</name>
    <dbReference type="NCBI Taxonomy" id="670054"/>
    <lineage>
        <taxon>Bacteria</taxon>
        <taxon>Bacillati</taxon>
        <taxon>Actinomycetota</taxon>
        <taxon>Actinomycetes</taxon>
        <taxon>Micrococcales</taxon>
        <taxon>Microbacteriaceae</taxon>
        <taxon>Glaciibacter</taxon>
    </lineage>
</organism>
<dbReference type="PANTHER" id="PTHR34819:SF3">
    <property type="entry name" value="CELL SURFACE PROTEIN"/>
    <property type="match status" value="1"/>
</dbReference>
<feature type="domain" description="DUF11" evidence="3">
    <location>
        <begin position="393"/>
        <end position="505"/>
    </location>
</feature>
<name>A0A7Z0J6L1_9MICO</name>
<evidence type="ECO:0000256" key="1">
    <source>
        <dbReference type="SAM" id="MobiDB-lite"/>
    </source>
</evidence>
<dbReference type="Pfam" id="PF25549">
    <property type="entry name" value="DUF7927"/>
    <property type="match status" value="13"/>
</dbReference>
<keyword evidence="7" id="KW-1185">Reference proteome</keyword>
<dbReference type="EMBL" id="JACCFM010000001">
    <property type="protein sequence ID" value="NYJ20632.1"/>
    <property type="molecule type" value="Genomic_DNA"/>
</dbReference>
<dbReference type="RefSeq" id="WP_179579219.1">
    <property type="nucleotide sequence ID" value="NZ_JACCFM010000001.1"/>
</dbReference>
<dbReference type="Gene3D" id="2.60.40.740">
    <property type="match status" value="4"/>
</dbReference>